<proteinExistence type="predicted"/>
<sequence length="137" mass="14927">MLDITFATWTRQVTKLCTIMWLTSVKREVAKTVAAKGQNVNEVCSMSAKGNNMDETSVQTVYNIMSEHVALTCKSEVAKSVTAEGQTISLCPMSAVRHYVCNMDEAGVQTVHNTFPKHVVPVGKKVAKSVSAGRADY</sequence>
<protein>
    <submittedName>
        <fullName evidence="1">Uncharacterized protein</fullName>
    </submittedName>
</protein>
<dbReference type="EMBL" id="BPLR01010062">
    <property type="protein sequence ID" value="GIY36549.1"/>
    <property type="molecule type" value="Genomic_DNA"/>
</dbReference>
<evidence type="ECO:0000313" key="2">
    <source>
        <dbReference type="Proteomes" id="UP001054945"/>
    </source>
</evidence>
<comment type="caution">
    <text evidence="1">The sequence shown here is derived from an EMBL/GenBank/DDBJ whole genome shotgun (WGS) entry which is preliminary data.</text>
</comment>
<reference evidence="1 2" key="1">
    <citation type="submission" date="2021-06" db="EMBL/GenBank/DDBJ databases">
        <title>Caerostris extrusa draft genome.</title>
        <authorList>
            <person name="Kono N."/>
            <person name="Arakawa K."/>
        </authorList>
    </citation>
    <scope>NUCLEOTIDE SEQUENCE [LARGE SCALE GENOMIC DNA]</scope>
</reference>
<keyword evidence="2" id="KW-1185">Reference proteome</keyword>
<dbReference type="AlphaFoldDB" id="A0AAV4SU74"/>
<accession>A0AAV4SU74</accession>
<evidence type="ECO:0000313" key="1">
    <source>
        <dbReference type="EMBL" id="GIY36549.1"/>
    </source>
</evidence>
<organism evidence="1 2">
    <name type="scientific">Caerostris extrusa</name>
    <name type="common">Bark spider</name>
    <name type="synonym">Caerostris bankana</name>
    <dbReference type="NCBI Taxonomy" id="172846"/>
    <lineage>
        <taxon>Eukaryota</taxon>
        <taxon>Metazoa</taxon>
        <taxon>Ecdysozoa</taxon>
        <taxon>Arthropoda</taxon>
        <taxon>Chelicerata</taxon>
        <taxon>Arachnida</taxon>
        <taxon>Araneae</taxon>
        <taxon>Araneomorphae</taxon>
        <taxon>Entelegynae</taxon>
        <taxon>Araneoidea</taxon>
        <taxon>Araneidae</taxon>
        <taxon>Caerostris</taxon>
    </lineage>
</organism>
<name>A0AAV4SU74_CAEEX</name>
<dbReference type="Proteomes" id="UP001054945">
    <property type="component" value="Unassembled WGS sequence"/>
</dbReference>
<gene>
    <name evidence="1" type="ORF">CEXT_110441</name>
</gene>